<organism evidence="2 3">
    <name type="scientific">Streptomyces litmocidini</name>
    <dbReference type="NCBI Taxonomy" id="67318"/>
    <lineage>
        <taxon>Bacteria</taxon>
        <taxon>Bacillati</taxon>
        <taxon>Actinomycetota</taxon>
        <taxon>Actinomycetes</taxon>
        <taxon>Kitasatosporales</taxon>
        <taxon>Streptomycetaceae</taxon>
        <taxon>Streptomyces</taxon>
    </lineage>
</organism>
<protein>
    <submittedName>
        <fullName evidence="2">Uncharacterized protein</fullName>
    </submittedName>
</protein>
<evidence type="ECO:0000313" key="3">
    <source>
        <dbReference type="Proteomes" id="UP001611339"/>
    </source>
</evidence>
<dbReference type="EMBL" id="JBIRUI010000001">
    <property type="protein sequence ID" value="MFI1712183.1"/>
    <property type="molecule type" value="Genomic_DNA"/>
</dbReference>
<keyword evidence="3" id="KW-1185">Reference proteome</keyword>
<feature type="region of interest" description="Disordered" evidence="1">
    <location>
        <begin position="1"/>
        <end position="29"/>
    </location>
</feature>
<comment type="caution">
    <text evidence="2">The sequence shown here is derived from an EMBL/GenBank/DDBJ whole genome shotgun (WGS) entry which is preliminary data.</text>
</comment>
<gene>
    <name evidence="2" type="ORF">ACH407_01160</name>
</gene>
<evidence type="ECO:0000256" key="1">
    <source>
        <dbReference type="SAM" id="MobiDB-lite"/>
    </source>
</evidence>
<reference evidence="2 3" key="1">
    <citation type="submission" date="2024-10" db="EMBL/GenBank/DDBJ databases">
        <title>The Natural Products Discovery Center: Release of the First 8490 Sequenced Strains for Exploring Actinobacteria Biosynthetic Diversity.</title>
        <authorList>
            <person name="Kalkreuter E."/>
            <person name="Kautsar S.A."/>
            <person name="Yang D."/>
            <person name="Bader C.D."/>
            <person name="Teijaro C.N."/>
            <person name="Fluegel L."/>
            <person name="Davis C.M."/>
            <person name="Simpson J.R."/>
            <person name="Lauterbach L."/>
            <person name="Steele A.D."/>
            <person name="Gui C."/>
            <person name="Meng S."/>
            <person name="Li G."/>
            <person name="Viehrig K."/>
            <person name="Ye F."/>
            <person name="Su P."/>
            <person name="Kiefer A.F."/>
            <person name="Nichols A."/>
            <person name="Cepeda A.J."/>
            <person name="Yan W."/>
            <person name="Fan B."/>
            <person name="Jiang Y."/>
            <person name="Adhikari A."/>
            <person name="Zheng C.-J."/>
            <person name="Schuster L."/>
            <person name="Cowan T.M."/>
            <person name="Smanski M.J."/>
            <person name="Chevrette M.G."/>
            <person name="De Carvalho L.P.S."/>
            <person name="Shen B."/>
        </authorList>
    </citation>
    <scope>NUCLEOTIDE SEQUENCE [LARGE SCALE GENOMIC DNA]</scope>
    <source>
        <strain evidence="2 3">NPDC020602</strain>
    </source>
</reference>
<dbReference type="Proteomes" id="UP001611339">
    <property type="component" value="Unassembled WGS sequence"/>
</dbReference>
<proteinExistence type="predicted"/>
<accession>A0ABW7U080</accession>
<sequence length="42" mass="4542">MTPHCRPAGAGLAPPMAARPVGEEPEDDVTVLERRLADPRFD</sequence>
<name>A0ABW7U080_9ACTN</name>
<feature type="compositionally biased region" description="Low complexity" evidence="1">
    <location>
        <begin position="1"/>
        <end position="20"/>
    </location>
</feature>
<dbReference type="RefSeq" id="WP_398706475.1">
    <property type="nucleotide sequence ID" value="NZ_JBIRUI010000001.1"/>
</dbReference>
<evidence type="ECO:0000313" key="2">
    <source>
        <dbReference type="EMBL" id="MFI1712183.1"/>
    </source>
</evidence>